<feature type="domain" description="Ferritin-like diiron" evidence="5">
    <location>
        <begin position="73"/>
        <end position="135"/>
    </location>
</feature>
<keyword evidence="4" id="KW-0479">Metal-binding</keyword>
<comment type="subcellular location">
    <subcellularLocation>
        <location evidence="1">Autolysosome</location>
    </subcellularLocation>
</comment>
<dbReference type="InterPro" id="IPR001519">
    <property type="entry name" value="Ferritin"/>
</dbReference>
<dbReference type="EMBL" id="JAULJE010000012">
    <property type="protein sequence ID" value="KAK1336706.1"/>
    <property type="molecule type" value="Genomic_DNA"/>
</dbReference>
<dbReference type="AlphaFoldDB" id="A0AA40LKF6"/>
<comment type="function">
    <text evidence="2">Stores iron in a soluble, non-toxic, readily available form. Important for iron homeostasis. Iron is taken up in the ferrous form and deposited as ferric hydroxides after oxidation. Also plays a role in delivery of iron to cells. Mediates iron uptake in capsule cells of the developing kidney. Delivery to lysosomes by the cargo receptor NCOA4 for autophagic degradation and release or iron.</text>
</comment>
<dbReference type="GO" id="GO:0008199">
    <property type="term" value="F:ferric iron binding"/>
    <property type="evidence" value="ECO:0007669"/>
    <property type="project" value="InterPro"/>
</dbReference>
<dbReference type="PANTHER" id="PTHR11431">
    <property type="entry name" value="FERRITIN"/>
    <property type="match status" value="1"/>
</dbReference>
<organism evidence="6 7">
    <name type="scientific">Cnephaeus nilssonii</name>
    <name type="common">Northern bat</name>
    <name type="synonym">Eptesicus nilssonii</name>
    <dbReference type="NCBI Taxonomy" id="3371016"/>
    <lineage>
        <taxon>Eukaryota</taxon>
        <taxon>Metazoa</taxon>
        <taxon>Chordata</taxon>
        <taxon>Craniata</taxon>
        <taxon>Vertebrata</taxon>
        <taxon>Euteleostomi</taxon>
        <taxon>Mammalia</taxon>
        <taxon>Eutheria</taxon>
        <taxon>Laurasiatheria</taxon>
        <taxon>Chiroptera</taxon>
        <taxon>Yangochiroptera</taxon>
        <taxon>Vespertilionidae</taxon>
        <taxon>Cnephaeus</taxon>
    </lineage>
</organism>
<evidence type="ECO:0000256" key="3">
    <source>
        <dbReference type="ARBA" id="ARBA00047045"/>
    </source>
</evidence>
<name>A0AA40LKF6_CNENI</name>
<evidence type="ECO:0000256" key="4">
    <source>
        <dbReference type="RuleBase" id="RU361145"/>
    </source>
</evidence>
<comment type="caution">
    <text evidence="6">The sequence shown here is derived from an EMBL/GenBank/DDBJ whole genome shotgun (WGS) entry which is preliminary data.</text>
</comment>
<sequence>MAQTLSSRHHWQCELSIPPAQSATLATQSPAPPRLLANHGHSEGPCIMATNVGRERGNKSSLLQNNHELPNLSELFTKVEAAINYLVNLHLWASHTYLSLGFYFSSDDVALEGKGRFFLELAEKKHEGSKCLLKM</sequence>
<proteinExistence type="inferred from homology"/>
<comment type="subunit">
    <text evidence="3">Oligomer of 24 subunits. There are two types of subunits: L (light) chain and H (heavy) chain. The major chain can be light or heavy, depending on the species and tissue type. The functional molecule forms a roughly spherical shell with a diameter of 12 nm and contains a central cavity into which the insoluble mineral iron core is deposited. Interacts with NCOA4.</text>
</comment>
<evidence type="ECO:0000256" key="2">
    <source>
        <dbReference type="ARBA" id="ARBA00045578"/>
    </source>
</evidence>
<dbReference type="GO" id="GO:0006826">
    <property type="term" value="P:iron ion transport"/>
    <property type="evidence" value="ECO:0007669"/>
    <property type="project" value="InterPro"/>
</dbReference>
<dbReference type="InterPro" id="IPR009040">
    <property type="entry name" value="Ferritin-like_diiron"/>
</dbReference>
<dbReference type="Gene3D" id="1.20.1260.10">
    <property type="match status" value="1"/>
</dbReference>
<evidence type="ECO:0000256" key="1">
    <source>
        <dbReference type="ARBA" id="ARBA00044942"/>
    </source>
</evidence>
<dbReference type="PANTHER" id="PTHR11431:SF47">
    <property type="entry name" value="FERRITIN LIGHT CHAIN"/>
    <property type="match status" value="1"/>
</dbReference>
<reference evidence="6" key="1">
    <citation type="submission" date="2023-06" db="EMBL/GenBank/DDBJ databases">
        <title>Reference genome for the Northern bat (Eptesicus nilssonii), a most northern bat species.</title>
        <authorList>
            <person name="Laine V.N."/>
            <person name="Pulliainen A.T."/>
            <person name="Lilley T.M."/>
        </authorList>
    </citation>
    <scope>NUCLEOTIDE SEQUENCE</scope>
    <source>
        <strain evidence="6">BLF_Eptnil</strain>
        <tissue evidence="6">Kidney</tissue>
    </source>
</reference>
<dbReference type="GO" id="GO:0006879">
    <property type="term" value="P:intracellular iron ion homeostasis"/>
    <property type="evidence" value="ECO:0007669"/>
    <property type="project" value="UniProtKB-KW"/>
</dbReference>
<dbReference type="GO" id="GO:0044754">
    <property type="term" value="C:autolysosome"/>
    <property type="evidence" value="ECO:0007669"/>
    <property type="project" value="UniProtKB-SubCell"/>
</dbReference>
<dbReference type="PROSITE" id="PS50905">
    <property type="entry name" value="FERRITIN_LIKE"/>
    <property type="match status" value="1"/>
</dbReference>
<dbReference type="InterPro" id="IPR009078">
    <property type="entry name" value="Ferritin-like_SF"/>
</dbReference>
<evidence type="ECO:0000259" key="5">
    <source>
        <dbReference type="PROSITE" id="PS50905"/>
    </source>
</evidence>
<dbReference type="SUPFAM" id="SSF47240">
    <property type="entry name" value="Ferritin-like"/>
    <property type="match status" value="1"/>
</dbReference>
<comment type="similarity">
    <text evidence="4">Belongs to the ferritin family.</text>
</comment>
<evidence type="ECO:0000313" key="6">
    <source>
        <dbReference type="EMBL" id="KAK1336706.1"/>
    </source>
</evidence>
<accession>A0AA40LKF6</accession>
<protein>
    <recommendedName>
        <fullName evidence="4">Ferritin</fullName>
    </recommendedName>
</protein>
<keyword evidence="4" id="KW-0408">Iron</keyword>
<keyword evidence="7" id="KW-1185">Reference proteome</keyword>
<keyword evidence="4" id="KW-0409">Iron storage</keyword>
<dbReference type="GO" id="GO:0008198">
    <property type="term" value="F:ferrous iron binding"/>
    <property type="evidence" value="ECO:0007669"/>
    <property type="project" value="TreeGrafter"/>
</dbReference>
<dbReference type="InterPro" id="IPR012347">
    <property type="entry name" value="Ferritin-like"/>
</dbReference>
<evidence type="ECO:0000313" key="7">
    <source>
        <dbReference type="Proteomes" id="UP001177744"/>
    </source>
</evidence>
<gene>
    <name evidence="6" type="ORF">QTO34_002741</name>
</gene>
<dbReference type="Proteomes" id="UP001177744">
    <property type="component" value="Unassembled WGS sequence"/>
</dbReference>